<evidence type="ECO:0000259" key="3">
    <source>
        <dbReference type="Pfam" id="PF07635"/>
    </source>
</evidence>
<sequence>MRPLQTPLQAWLFAGALLITLGAAKFAIAGEPARIDFNRDIRPILSDSCFACHGPGTQEAGLRLDSFEHTTEWAVVAGDPDSSEVLARVLSDDPDYQMPPPSANRPAVTPAGAEKLRQWIAEGAEYQLHWAYLPLKRAEPTAAETDTWSRNAIDRFILAKLATQDLRPSPEADRETLARRVYLDVTGLPPTTAQLDAFLADNRPDAYERLVDSLLESPRYAERMATWWFDLVRFSDTVGYHGDQDHRIAPYRDYVLKSFHENKPYDEFTVEQLAGDLLPNPDLWQRVATGYNRLLQTSHEGGIQDDEYRAKMMADRVRNVSEVWLAASMGCAECHDHKFDPISQRDFFRMGAFFADVDHYASFVPIAENTSPAMRPPEMLAWTLPVYEQLQKIDAQIAELEKQLSGKMPSPDKTPELMKKLTEMRHQRVDLEAKFTPTLVTEAVEPHEVRLLPRGDWMDKSGEVVTPATPAVLNGPASDENSRLTRLDLARWLVSGEENPVTPRVVVNRLWRLYYGSGFTKTLIDMGSQTEPPTYPELLDWLALELVESDWDLKHVIRLMVTSSVYRQDSAPRYELQDLDPQNRLLARQSRMRLEAEQLRDTALQVSGLLKHQFGGGFAYPYQPEGYYAQLAFPERDYQASQGDDQHRRGVYTHWQRQYLHPWLLAFDAPTREECTAQRPVSNTPSAALVLLNDPSFVEASRALAARALTEPAKPATDDARLRWAWREATGRQPHRDEVAALADLLAKHRDHYAAEPQAAEELLAVGVAPRPEGVATAELAAWTSVGRTLINLSETITRD</sequence>
<evidence type="ECO:0000313" key="4">
    <source>
        <dbReference type="EMBL" id="QDV74417.1"/>
    </source>
</evidence>
<feature type="domain" description="DUF1549" evidence="1">
    <location>
        <begin position="153"/>
        <end position="358"/>
    </location>
</feature>
<dbReference type="AlphaFoldDB" id="A0A518K9F4"/>
<dbReference type="InterPro" id="IPR011444">
    <property type="entry name" value="DUF1549"/>
</dbReference>
<dbReference type="InterPro" id="IPR011429">
    <property type="entry name" value="Cyt_c_Planctomycete-type"/>
</dbReference>
<dbReference type="KEGG" id="bmei:Spa11_26200"/>
<protein>
    <submittedName>
        <fullName evidence="4">Planctomycete cytochrome C</fullName>
    </submittedName>
</protein>
<evidence type="ECO:0000259" key="2">
    <source>
        <dbReference type="Pfam" id="PF07587"/>
    </source>
</evidence>
<dbReference type="EMBL" id="CP036349">
    <property type="protein sequence ID" value="QDV74417.1"/>
    <property type="molecule type" value="Genomic_DNA"/>
</dbReference>
<name>A0A518K9F4_9BACT</name>
<feature type="domain" description="Cytochrome C Planctomycete-type" evidence="3">
    <location>
        <begin position="49"/>
        <end position="101"/>
    </location>
</feature>
<dbReference type="InterPro" id="IPR022655">
    <property type="entry name" value="DUF1553"/>
</dbReference>
<keyword evidence="5" id="KW-1185">Reference proteome</keyword>
<proteinExistence type="predicted"/>
<accession>A0A518K9F4</accession>
<organism evidence="4 5">
    <name type="scientific">Botrimarina mediterranea</name>
    <dbReference type="NCBI Taxonomy" id="2528022"/>
    <lineage>
        <taxon>Bacteria</taxon>
        <taxon>Pseudomonadati</taxon>
        <taxon>Planctomycetota</taxon>
        <taxon>Planctomycetia</taxon>
        <taxon>Pirellulales</taxon>
        <taxon>Lacipirellulaceae</taxon>
        <taxon>Botrimarina</taxon>
    </lineage>
</organism>
<feature type="domain" description="DUF1553" evidence="2">
    <location>
        <begin position="485"/>
        <end position="745"/>
    </location>
</feature>
<dbReference type="Proteomes" id="UP000316426">
    <property type="component" value="Chromosome"/>
</dbReference>
<dbReference type="Pfam" id="PF07587">
    <property type="entry name" value="PSD1"/>
    <property type="match status" value="1"/>
</dbReference>
<gene>
    <name evidence="4" type="ORF">Spa11_26200</name>
</gene>
<evidence type="ECO:0000313" key="5">
    <source>
        <dbReference type="Proteomes" id="UP000316426"/>
    </source>
</evidence>
<reference evidence="4 5" key="1">
    <citation type="submission" date="2019-02" db="EMBL/GenBank/DDBJ databases">
        <title>Deep-cultivation of Planctomycetes and their phenomic and genomic characterization uncovers novel biology.</title>
        <authorList>
            <person name="Wiegand S."/>
            <person name="Jogler M."/>
            <person name="Boedeker C."/>
            <person name="Pinto D."/>
            <person name="Vollmers J."/>
            <person name="Rivas-Marin E."/>
            <person name="Kohn T."/>
            <person name="Peeters S.H."/>
            <person name="Heuer A."/>
            <person name="Rast P."/>
            <person name="Oberbeckmann S."/>
            <person name="Bunk B."/>
            <person name="Jeske O."/>
            <person name="Meyerdierks A."/>
            <person name="Storesund J.E."/>
            <person name="Kallscheuer N."/>
            <person name="Luecker S."/>
            <person name="Lage O.M."/>
            <person name="Pohl T."/>
            <person name="Merkel B.J."/>
            <person name="Hornburger P."/>
            <person name="Mueller R.-W."/>
            <person name="Bruemmer F."/>
            <person name="Labrenz M."/>
            <person name="Spormann A.M."/>
            <person name="Op den Camp H."/>
            <person name="Overmann J."/>
            <person name="Amann R."/>
            <person name="Jetten M.S.M."/>
            <person name="Mascher T."/>
            <person name="Medema M.H."/>
            <person name="Devos D.P."/>
            <person name="Kaster A.-K."/>
            <person name="Ovreas L."/>
            <person name="Rohde M."/>
            <person name="Galperin M.Y."/>
            <person name="Jogler C."/>
        </authorList>
    </citation>
    <scope>NUCLEOTIDE SEQUENCE [LARGE SCALE GENOMIC DNA]</scope>
    <source>
        <strain evidence="4 5">Spa11</strain>
    </source>
</reference>
<dbReference type="Pfam" id="PF07583">
    <property type="entry name" value="PSCyt2"/>
    <property type="match status" value="1"/>
</dbReference>
<dbReference type="PANTHER" id="PTHR35889">
    <property type="entry name" value="CYCLOINULO-OLIGOSACCHARIDE FRUCTANOTRANSFERASE-RELATED"/>
    <property type="match status" value="1"/>
</dbReference>
<dbReference type="RefSeq" id="WP_145112805.1">
    <property type="nucleotide sequence ID" value="NZ_CP036349.1"/>
</dbReference>
<dbReference type="PANTHER" id="PTHR35889:SF3">
    <property type="entry name" value="F-BOX DOMAIN-CONTAINING PROTEIN"/>
    <property type="match status" value="1"/>
</dbReference>
<dbReference type="Pfam" id="PF07635">
    <property type="entry name" value="PSCyt1"/>
    <property type="match status" value="1"/>
</dbReference>
<evidence type="ECO:0000259" key="1">
    <source>
        <dbReference type="Pfam" id="PF07583"/>
    </source>
</evidence>